<dbReference type="Gene3D" id="2.30.110.10">
    <property type="entry name" value="Electron Transport, Fmn-binding Protein, Chain A"/>
    <property type="match status" value="1"/>
</dbReference>
<evidence type="ECO:0000259" key="2">
    <source>
        <dbReference type="SMART" id="SM00903"/>
    </source>
</evidence>
<comment type="caution">
    <text evidence="3">The sequence shown here is derived from an EMBL/GenBank/DDBJ whole genome shotgun (WGS) entry which is preliminary data.</text>
</comment>
<evidence type="ECO:0000313" key="3">
    <source>
        <dbReference type="EMBL" id="NGO70279.1"/>
    </source>
</evidence>
<protein>
    <submittedName>
        <fullName evidence="3">Flavin reductase family protein</fullName>
    </submittedName>
</protein>
<keyword evidence="1" id="KW-0560">Oxidoreductase</keyword>
<proteinExistence type="predicted"/>
<evidence type="ECO:0000313" key="4">
    <source>
        <dbReference type="Proteomes" id="UP000477722"/>
    </source>
</evidence>
<dbReference type="GO" id="GO:0042602">
    <property type="term" value="F:riboflavin reductase (NADPH) activity"/>
    <property type="evidence" value="ECO:0007669"/>
    <property type="project" value="TreeGrafter"/>
</dbReference>
<dbReference type="AlphaFoldDB" id="A0A6G4WYA6"/>
<dbReference type="Pfam" id="PF01613">
    <property type="entry name" value="Flavin_Reduct"/>
    <property type="match status" value="1"/>
</dbReference>
<evidence type="ECO:0000256" key="1">
    <source>
        <dbReference type="ARBA" id="ARBA00023002"/>
    </source>
</evidence>
<dbReference type="InterPro" id="IPR050268">
    <property type="entry name" value="NADH-dep_flavin_reductase"/>
</dbReference>
<dbReference type="InterPro" id="IPR012349">
    <property type="entry name" value="Split_barrel_FMN-bd"/>
</dbReference>
<name>A0A6G4WYA6_9ACTN</name>
<dbReference type="SUPFAM" id="SSF50475">
    <property type="entry name" value="FMN-binding split barrel"/>
    <property type="match status" value="1"/>
</dbReference>
<keyword evidence="4" id="KW-1185">Reference proteome</keyword>
<dbReference type="InterPro" id="IPR002563">
    <property type="entry name" value="Flavin_Rdtase-like_dom"/>
</dbReference>
<reference evidence="3 4" key="1">
    <citation type="submission" date="2020-02" db="EMBL/GenBank/DDBJ databases">
        <title>Whole-genome analyses of novel actinobacteria.</title>
        <authorList>
            <person name="Sahin N."/>
            <person name="Tatar D."/>
        </authorList>
    </citation>
    <scope>NUCLEOTIDE SEQUENCE [LARGE SCALE GENOMIC DNA]</scope>
    <source>
        <strain evidence="3 4">SB3404</strain>
    </source>
</reference>
<dbReference type="PANTHER" id="PTHR30466:SF1">
    <property type="entry name" value="FMN REDUCTASE (NADH) RUTF"/>
    <property type="match status" value="1"/>
</dbReference>
<organism evidence="3 4">
    <name type="scientific">Streptomyces boncukensis</name>
    <dbReference type="NCBI Taxonomy" id="2711219"/>
    <lineage>
        <taxon>Bacteria</taxon>
        <taxon>Bacillati</taxon>
        <taxon>Actinomycetota</taxon>
        <taxon>Actinomycetes</taxon>
        <taxon>Kitasatosporales</taxon>
        <taxon>Streptomycetaceae</taxon>
        <taxon>Streptomyces</taxon>
    </lineage>
</organism>
<dbReference type="RefSeq" id="WP_165299948.1">
    <property type="nucleotide sequence ID" value="NZ_JAAKZZ010000182.1"/>
</dbReference>
<dbReference type="Proteomes" id="UP000477722">
    <property type="component" value="Unassembled WGS sequence"/>
</dbReference>
<sequence length="175" mass="18362">MPVSAEQFRAVFGSFPTAVSIVTTVDPGGEPKGFTCNAVSAVSADPPLLLVCVDKRSRTLPALASSGAFVLHMLADGGQDNARLFASRAEQKFTGVRWRPSAVADGAPVLLDGVLARAECVVVQQVEAGDHWILIARVDGAAVPADTPVLYHRGIFETWRSPARSVRAPAGPTAD</sequence>
<accession>A0A6G4WYA6</accession>
<feature type="domain" description="Flavin reductase like" evidence="2">
    <location>
        <begin position="12"/>
        <end position="158"/>
    </location>
</feature>
<dbReference type="EMBL" id="JAAKZZ010000182">
    <property type="protein sequence ID" value="NGO70279.1"/>
    <property type="molecule type" value="Genomic_DNA"/>
</dbReference>
<gene>
    <name evidence="3" type="ORF">G5C65_18385</name>
</gene>
<dbReference type="SMART" id="SM00903">
    <property type="entry name" value="Flavin_Reduct"/>
    <property type="match status" value="1"/>
</dbReference>
<dbReference type="GO" id="GO:0010181">
    <property type="term" value="F:FMN binding"/>
    <property type="evidence" value="ECO:0007669"/>
    <property type="project" value="InterPro"/>
</dbReference>
<dbReference type="PANTHER" id="PTHR30466">
    <property type="entry name" value="FLAVIN REDUCTASE"/>
    <property type="match status" value="1"/>
</dbReference>